<dbReference type="GO" id="GO:0031213">
    <property type="term" value="C:RSF complex"/>
    <property type="evidence" value="ECO:0007669"/>
    <property type="project" value="InterPro"/>
</dbReference>
<feature type="domain" description="Myb-like" evidence="4">
    <location>
        <begin position="765"/>
        <end position="815"/>
    </location>
</feature>
<dbReference type="SMART" id="SM00717">
    <property type="entry name" value="SANT"/>
    <property type="match status" value="1"/>
</dbReference>
<sequence>MGSSSDIVPDRSPLNHHSPADDVAPVTDTKIPKEEPSTLRRTRPSRACTVRAQQRLQELQAAERKLKPPKKEYKREQHRRREEVVEEDEDVDDDDDQEEEEDGDDESKPKQCVAGGSSAKIITSLVPPPEPSQMPRWNLRSMWELASVLNFLHVFRPLLKINAEFSAEEFETALLTPNDTLSDIHIPLLKAIPPVTRMALTRDTWVTVLCRKIRDCWHWVAEGDLPIVASQGREIEAYKNLDPAIRVVILKALCDIRVEQEDIRSYIDNSLKTGVHLSVFRKDRVGGDSHGVNFWYEDDPLIGHRLYREIRKAEVLKVKTKGSKIHPNITYQWETVATNFDEFQDVSEKLLQSSSRIEVSLGKKLVKDMLPEIEKEHKRKEKLLKKQHRQALLLDNFVVVDGLAGRSLRDRKPVRYTFDDYDKSINDAIKITKKKHPSPEPPLNRRESARLDALANGRSTSSTHPTEPVNDTASGRSSDFADYDDFDEHRDESLDRSNRRRQRPQRYSATDFVETVSDNEVEFQSDDDIYGEAVYDEEYLRKRKQKKLSSGSEGEEEKGDEEYKWDEDNAEYEEEEEEEEEEDSLSASEEDSDEPRRAKKMPRRETKLRSRSNDFRPGLRRSKRATRIDYQQYELSDSDKEATGLAKRKRLVEPDEPSDETGNGDFTMGSQDSEENANGPETKSGEEEVEEEEPREFNDNAETTNGKENNQLNKSNGTTDQEEVEGVVGKRRYLDLNELAPVSGFDDGPRLRRCGKSCRVRKTDHSGTKHESFTSEEEDLIIKMHAAMGSRWQLIAQHLPGKTEEEVKMFWNTKLKKKLSEMGIDHVTHRPFSHVLAEYGNINGGGNLNPNPLNQAGSLGRNHSLNDDANQQQQPDDSGDLMFHLQAIKLMTESSNQVKPESTFVYASSSSSNSSPPLFSSTCSTIAQENLEVNFTWSDFLLDQETFHENKQNHPQELDSLFGNDFSEAAAATMTNSSTVAPHIEEESSCNGFVESIIAKEKELFMGFPSYLEQPFHF</sequence>
<feature type="region of interest" description="Disordered" evidence="3">
    <location>
        <begin position="456"/>
        <end position="513"/>
    </location>
</feature>
<dbReference type="InterPro" id="IPR001005">
    <property type="entry name" value="SANT/Myb"/>
</dbReference>
<dbReference type="GO" id="GO:0006355">
    <property type="term" value="P:regulation of DNA-templated transcription"/>
    <property type="evidence" value="ECO:0007669"/>
    <property type="project" value="InterPro"/>
</dbReference>
<protein>
    <submittedName>
        <fullName evidence="6">Uncharacterized protein</fullName>
    </submittedName>
</protein>
<dbReference type="CDD" id="cd00167">
    <property type="entry name" value="SANT"/>
    <property type="match status" value="1"/>
</dbReference>
<keyword evidence="7" id="KW-1185">Reference proteome</keyword>
<dbReference type="FunFam" id="1.10.10.60:FF:000645">
    <property type="entry name" value="Os07g0634900 protein"/>
    <property type="match status" value="1"/>
</dbReference>
<dbReference type="Proteomes" id="UP000682877">
    <property type="component" value="Chromosome 1"/>
</dbReference>
<feature type="domain" description="HTH myb-type" evidence="5">
    <location>
        <begin position="765"/>
        <end position="819"/>
    </location>
</feature>
<dbReference type="InterPro" id="IPR018501">
    <property type="entry name" value="DDT_dom"/>
</dbReference>
<dbReference type="InterPro" id="IPR028938">
    <property type="entry name" value="Rsf1-like"/>
</dbReference>
<accession>A0A8S1ZEE9</accession>
<feature type="compositionally biased region" description="Polar residues" evidence="3">
    <location>
        <begin position="703"/>
        <end position="719"/>
    </location>
</feature>
<proteinExistence type="predicted"/>
<dbReference type="Gene3D" id="1.10.10.60">
    <property type="entry name" value="Homeodomain-like"/>
    <property type="match status" value="1"/>
</dbReference>
<evidence type="ECO:0000259" key="4">
    <source>
        <dbReference type="PROSITE" id="PS50090"/>
    </source>
</evidence>
<feature type="compositionally biased region" description="Acidic residues" evidence="3">
    <location>
        <begin position="84"/>
        <end position="105"/>
    </location>
</feature>
<feature type="compositionally biased region" description="Low complexity" evidence="3">
    <location>
        <begin position="867"/>
        <end position="876"/>
    </location>
</feature>
<feature type="compositionally biased region" description="Acidic residues" evidence="3">
    <location>
        <begin position="553"/>
        <end position="593"/>
    </location>
</feature>
<name>A0A8S1ZEE9_ARAAE</name>
<feature type="region of interest" description="Disordered" evidence="3">
    <location>
        <begin position="540"/>
        <end position="726"/>
    </location>
</feature>
<dbReference type="PANTHER" id="PTHR14296">
    <property type="entry name" value="REMODELING AND SPACING FACTOR 1"/>
    <property type="match status" value="1"/>
</dbReference>
<keyword evidence="2" id="KW-0539">Nucleus</keyword>
<feature type="region of interest" description="Disordered" evidence="3">
    <location>
        <begin position="1"/>
        <end position="132"/>
    </location>
</feature>
<dbReference type="SUPFAM" id="SSF46689">
    <property type="entry name" value="Homeodomain-like"/>
    <property type="match status" value="1"/>
</dbReference>
<feature type="compositionally biased region" description="Basic and acidic residues" evidence="3">
    <location>
        <begin position="603"/>
        <end position="614"/>
    </location>
</feature>
<feature type="compositionally biased region" description="Polar residues" evidence="3">
    <location>
        <begin position="457"/>
        <end position="477"/>
    </location>
</feature>
<evidence type="ECO:0000256" key="3">
    <source>
        <dbReference type="SAM" id="MobiDB-lite"/>
    </source>
</evidence>
<dbReference type="Pfam" id="PF00249">
    <property type="entry name" value="Myb_DNA-binding"/>
    <property type="match status" value="1"/>
</dbReference>
<dbReference type="AlphaFoldDB" id="A0A8S1ZEE9"/>
<feature type="compositionally biased region" description="Basic and acidic residues" evidence="3">
    <location>
        <begin position="61"/>
        <end position="83"/>
    </location>
</feature>
<evidence type="ECO:0000313" key="7">
    <source>
        <dbReference type="Proteomes" id="UP000682877"/>
    </source>
</evidence>
<comment type="subcellular location">
    <subcellularLocation>
        <location evidence="1">Nucleus</location>
    </subcellularLocation>
</comment>
<dbReference type="EMBL" id="LR999451">
    <property type="protein sequence ID" value="CAE5957902.1"/>
    <property type="molecule type" value="Genomic_DNA"/>
</dbReference>
<reference evidence="6" key="1">
    <citation type="submission" date="2021-01" db="EMBL/GenBank/DDBJ databases">
        <authorList>
            <person name="Bezrukov I."/>
        </authorList>
    </citation>
    <scope>NUCLEOTIDE SEQUENCE</scope>
</reference>
<dbReference type="PROSITE" id="PS51294">
    <property type="entry name" value="HTH_MYB"/>
    <property type="match status" value="1"/>
</dbReference>
<gene>
    <name evidence="6" type="ORF">AARE701A_LOCUS1562</name>
</gene>
<evidence type="ECO:0000256" key="1">
    <source>
        <dbReference type="ARBA" id="ARBA00004123"/>
    </source>
</evidence>
<feature type="region of interest" description="Disordered" evidence="3">
    <location>
        <begin position="846"/>
        <end position="878"/>
    </location>
</feature>
<organism evidence="6 7">
    <name type="scientific">Arabidopsis arenosa</name>
    <name type="common">Sand rock-cress</name>
    <name type="synonym">Cardaminopsis arenosa</name>
    <dbReference type="NCBI Taxonomy" id="38785"/>
    <lineage>
        <taxon>Eukaryota</taxon>
        <taxon>Viridiplantae</taxon>
        <taxon>Streptophyta</taxon>
        <taxon>Embryophyta</taxon>
        <taxon>Tracheophyta</taxon>
        <taxon>Spermatophyta</taxon>
        <taxon>Magnoliopsida</taxon>
        <taxon>eudicotyledons</taxon>
        <taxon>Gunneridae</taxon>
        <taxon>Pentapetalae</taxon>
        <taxon>rosids</taxon>
        <taxon>malvids</taxon>
        <taxon>Brassicales</taxon>
        <taxon>Brassicaceae</taxon>
        <taxon>Camelineae</taxon>
        <taxon>Arabidopsis</taxon>
    </lineage>
</organism>
<dbReference type="PANTHER" id="PTHR14296:SF3">
    <property type="entry name" value="DIKAR, ISOFORM F"/>
    <property type="match status" value="1"/>
</dbReference>
<feature type="compositionally biased region" description="Basic and acidic residues" evidence="3">
    <location>
        <begin position="487"/>
        <end position="497"/>
    </location>
</feature>
<evidence type="ECO:0000313" key="6">
    <source>
        <dbReference type="EMBL" id="CAE5957902.1"/>
    </source>
</evidence>
<dbReference type="InterPro" id="IPR009057">
    <property type="entry name" value="Homeodomain-like_sf"/>
</dbReference>
<dbReference type="Pfam" id="PF02791">
    <property type="entry name" value="DDT"/>
    <property type="match status" value="1"/>
</dbReference>
<evidence type="ECO:0000259" key="5">
    <source>
        <dbReference type="PROSITE" id="PS51294"/>
    </source>
</evidence>
<feature type="compositionally biased region" description="Low complexity" evidence="3">
    <location>
        <begin position="51"/>
        <end position="60"/>
    </location>
</feature>
<evidence type="ECO:0000256" key="2">
    <source>
        <dbReference type="ARBA" id="ARBA00023242"/>
    </source>
</evidence>
<dbReference type="InterPro" id="IPR017930">
    <property type="entry name" value="Myb_dom"/>
</dbReference>
<dbReference type="PROSITE" id="PS50090">
    <property type="entry name" value="MYB_LIKE"/>
    <property type="match status" value="1"/>
</dbReference>